<protein>
    <recommendedName>
        <fullName evidence="3">F-box domain-containing protein</fullName>
    </recommendedName>
</protein>
<evidence type="ECO:0000313" key="1">
    <source>
        <dbReference type="EMBL" id="TFK49822.1"/>
    </source>
</evidence>
<accession>A0A5C3MY48</accession>
<dbReference type="AlphaFoldDB" id="A0A5C3MY48"/>
<organism evidence="1 2">
    <name type="scientific">Heliocybe sulcata</name>
    <dbReference type="NCBI Taxonomy" id="5364"/>
    <lineage>
        <taxon>Eukaryota</taxon>
        <taxon>Fungi</taxon>
        <taxon>Dikarya</taxon>
        <taxon>Basidiomycota</taxon>
        <taxon>Agaricomycotina</taxon>
        <taxon>Agaricomycetes</taxon>
        <taxon>Gloeophyllales</taxon>
        <taxon>Gloeophyllaceae</taxon>
        <taxon>Heliocybe</taxon>
    </lineage>
</organism>
<proteinExistence type="predicted"/>
<dbReference type="SUPFAM" id="SSF52047">
    <property type="entry name" value="RNI-like"/>
    <property type="match status" value="1"/>
</dbReference>
<dbReference type="EMBL" id="ML213515">
    <property type="protein sequence ID" value="TFK49822.1"/>
    <property type="molecule type" value="Genomic_DNA"/>
</dbReference>
<dbReference type="InterPro" id="IPR036047">
    <property type="entry name" value="F-box-like_dom_sf"/>
</dbReference>
<reference evidence="1 2" key="1">
    <citation type="journal article" date="2019" name="Nat. Ecol. Evol.">
        <title>Megaphylogeny resolves global patterns of mushroom evolution.</title>
        <authorList>
            <person name="Varga T."/>
            <person name="Krizsan K."/>
            <person name="Foldi C."/>
            <person name="Dima B."/>
            <person name="Sanchez-Garcia M."/>
            <person name="Sanchez-Ramirez S."/>
            <person name="Szollosi G.J."/>
            <person name="Szarkandi J.G."/>
            <person name="Papp V."/>
            <person name="Albert L."/>
            <person name="Andreopoulos W."/>
            <person name="Angelini C."/>
            <person name="Antonin V."/>
            <person name="Barry K.W."/>
            <person name="Bougher N.L."/>
            <person name="Buchanan P."/>
            <person name="Buyck B."/>
            <person name="Bense V."/>
            <person name="Catcheside P."/>
            <person name="Chovatia M."/>
            <person name="Cooper J."/>
            <person name="Damon W."/>
            <person name="Desjardin D."/>
            <person name="Finy P."/>
            <person name="Geml J."/>
            <person name="Haridas S."/>
            <person name="Hughes K."/>
            <person name="Justo A."/>
            <person name="Karasinski D."/>
            <person name="Kautmanova I."/>
            <person name="Kiss B."/>
            <person name="Kocsube S."/>
            <person name="Kotiranta H."/>
            <person name="LaButti K.M."/>
            <person name="Lechner B.E."/>
            <person name="Liimatainen K."/>
            <person name="Lipzen A."/>
            <person name="Lukacs Z."/>
            <person name="Mihaltcheva S."/>
            <person name="Morgado L.N."/>
            <person name="Niskanen T."/>
            <person name="Noordeloos M.E."/>
            <person name="Ohm R.A."/>
            <person name="Ortiz-Santana B."/>
            <person name="Ovrebo C."/>
            <person name="Racz N."/>
            <person name="Riley R."/>
            <person name="Savchenko A."/>
            <person name="Shiryaev A."/>
            <person name="Soop K."/>
            <person name="Spirin V."/>
            <person name="Szebenyi C."/>
            <person name="Tomsovsky M."/>
            <person name="Tulloss R.E."/>
            <person name="Uehling J."/>
            <person name="Grigoriev I.V."/>
            <person name="Vagvolgyi C."/>
            <person name="Papp T."/>
            <person name="Martin F.M."/>
            <person name="Miettinen O."/>
            <person name="Hibbett D.S."/>
            <person name="Nagy L.G."/>
        </authorList>
    </citation>
    <scope>NUCLEOTIDE SEQUENCE [LARGE SCALE GENOMIC DNA]</scope>
    <source>
        <strain evidence="1 2">OMC1185</strain>
    </source>
</reference>
<dbReference type="Proteomes" id="UP000305948">
    <property type="component" value="Unassembled WGS sequence"/>
</dbReference>
<dbReference type="Gene3D" id="3.80.10.10">
    <property type="entry name" value="Ribonuclease Inhibitor"/>
    <property type="match status" value="1"/>
</dbReference>
<dbReference type="InterPro" id="IPR032675">
    <property type="entry name" value="LRR_dom_sf"/>
</dbReference>
<dbReference type="SUPFAM" id="SSF81383">
    <property type="entry name" value="F-box domain"/>
    <property type="match status" value="1"/>
</dbReference>
<evidence type="ECO:0000313" key="2">
    <source>
        <dbReference type="Proteomes" id="UP000305948"/>
    </source>
</evidence>
<name>A0A5C3MY48_9AGAM</name>
<evidence type="ECO:0008006" key="3">
    <source>
        <dbReference type="Google" id="ProtNLM"/>
    </source>
</evidence>
<keyword evidence="2" id="KW-1185">Reference proteome</keyword>
<gene>
    <name evidence="1" type="ORF">OE88DRAFT_1736788</name>
</gene>
<sequence length="256" mass="29740">MPGLNDLFFELLQEVFLYYVADCRRNQYEWVRLIVVCKRWKEILESPIFWKDVAVEYRWTGRALPVALRNSHGALLSISGSMYGPDNIYGREYPDLVLMQRNQHRIRGLNLEISRKFLRMWTTPITKLRELSLTMRFAGPNWYNEAALLSHFDSPELQKLELSYFPWAAVRPALKGGLGELTLVNNHREELHTEELLAALEEMPHLRRLRIEGWHKTSVAKEVQPVTVPRLESLAGSCVCCTTFLSFIAAPALRHM</sequence>